<dbReference type="GO" id="GO:0030295">
    <property type="term" value="F:protein kinase activator activity"/>
    <property type="evidence" value="ECO:0007669"/>
    <property type="project" value="TreeGrafter"/>
</dbReference>
<dbReference type="GO" id="GO:0000155">
    <property type="term" value="F:phosphorelay sensor kinase activity"/>
    <property type="evidence" value="ECO:0007669"/>
    <property type="project" value="InterPro"/>
</dbReference>
<dbReference type="GO" id="GO:0000156">
    <property type="term" value="F:phosphorelay response regulator activity"/>
    <property type="evidence" value="ECO:0007669"/>
    <property type="project" value="TreeGrafter"/>
</dbReference>
<keyword evidence="10" id="KW-0812">Transmembrane</keyword>
<dbReference type="InterPro" id="IPR003594">
    <property type="entry name" value="HATPase_dom"/>
</dbReference>
<keyword evidence="5" id="KW-0547">Nucleotide-binding</keyword>
<dbReference type="InterPro" id="IPR036097">
    <property type="entry name" value="HisK_dim/P_sf"/>
</dbReference>
<dbReference type="Gene3D" id="1.10.287.130">
    <property type="match status" value="1"/>
</dbReference>
<protein>
    <recommendedName>
        <fullName evidence="2">histidine kinase</fullName>
        <ecNumber evidence="2">2.7.13.3</ecNumber>
    </recommendedName>
</protein>
<dbReference type="AlphaFoldDB" id="A0A3P1XX78"/>
<dbReference type="OrthoDB" id="9781208at2"/>
<dbReference type="InterPro" id="IPR050351">
    <property type="entry name" value="BphY/WalK/GraS-like"/>
</dbReference>
<dbReference type="EMBL" id="RQYS01000008">
    <property type="protein sequence ID" value="RRD62620.1"/>
    <property type="molecule type" value="Genomic_DNA"/>
</dbReference>
<dbReference type="InterPro" id="IPR011990">
    <property type="entry name" value="TPR-like_helical_dom_sf"/>
</dbReference>
<dbReference type="Proteomes" id="UP000278609">
    <property type="component" value="Unassembled WGS sequence"/>
</dbReference>
<keyword evidence="3" id="KW-0597">Phosphoprotein</keyword>
<evidence type="ECO:0000259" key="11">
    <source>
        <dbReference type="PROSITE" id="PS50109"/>
    </source>
</evidence>
<reference evidence="12 13" key="1">
    <citation type="submission" date="2018-11" db="EMBL/GenBank/DDBJ databases">
        <title>Genomes From Bacteria Associated with the Canine Oral Cavity: a Test Case for Automated Genome-Based Taxonomic Assignment.</title>
        <authorList>
            <person name="Coil D.A."/>
            <person name="Jospin G."/>
            <person name="Darling A.E."/>
            <person name="Wallis C."/>
            <person name="Davis I.J."/>
            <person name="Harris S."/>
            <person name="Eisen J.A."/>
            <person name="Holcombe L.J."/>
            <person name="O'Flynn C."/>
        </authorList>
    </citation>
    <scope>NUCLEOTIDE SEQUENCE [LARGE SCALE GENOMIC DNA]</scope>
    <source>
        <strain evidence="12 13">OH2617_COT-023</strain>
    </source>
</reference>
<accession>A0A3P1XX78</accession>
<dbReference type="Gene3D" id="1.25.40.10">
    <property type="entry name" value="Tetratricopeptide repeat domain"/>
    <property type="match status" value="2"/>
</dbReference>
<dbReference type="InterPro" id="IPR004358">
    <property type="entry name" value="Sig_transdc_His_kin-like_C"/>
</dbReference>
<comment type="caution">
    <text evidence="12">The sequence shown here is derived from an EMBL/GenBank/DDBJ whole genome shotgun (WGS) entry which is preliminary data.</text>
</comment>
<evidence type="ECO:0000256" key="3">
    <source>
        <dbReference type="ARBA" id="ARBA00022553"/>
    </source>
</evidence>
<keyword evidence="7" id="KW-0067">ATP-binding</keyword>
<dbReference type="InterPro" id="IPR003661">
    <property type="entry name" value="HisK_dim/P_dom"/>
</dbReference>
<dbReference type="PRINTS" id="PR00344">
    <property type="entry name" value="BCTRLSENSOR"/>
</dbReference>
<organism evidence="12 13">
    <name type="scientific">Tannerella forsythia</name>
    <name type="common">Bacteroides forsythus</name>
    <dbReference type="NCBI Taxonomy" id="28112"/>
    <lineage>
        <taxon>Bacteria</taxon>
        <taxon>Pseudomonadati</taxon>
        <taxon>Bacteroidota</taxon>
        <taxon>Bacteroidia</taxon>
        <taxon>Bacteroidales</taxon>
        <taxon>Tannerellaceae</taxon>
        <taxon>Tannerella</taxon>
    </lineage>
</organism>
<dbReference type="SUPFAM" id="SSF47384">
    <property type="entry name" value="Homodimeric domain of signal transducing histidine kinase"/>
    <property type="match status" value="1"/>
</dbReference>
<keyword evidence="8" id="KW-0902">Two-component regulatory system</keyword>
<evidence type="ECO:0000256" key="8">
    <source>
        <dbReference type="ARBA" id="ARBA00023012"/>
    </source>
</evidence>
<dbReference type="SUPFAM" id="SSF48452">
    <property type="entry name" value="TPR-like"/>
    <property type="match status" value="1"/>
</dbReference>
<name>A0A3P1XX78_TANFO</name>
<dbReference type="PANTHER" id="PTHR42878">
    <property type="entry name" value="TWO-COMPONENT HISTIDINE KINASE"/>
    <property type="match status" value="1"/>
</dbReference>
<feature type="repeat" description="TPR" evidence="9">
    <location>
        <begin position="314"/>
        <end position="347"/>
    </location>
</feature>
<evidence type="ECO:0000256" key="9">
    <source>
        <dbReference type="PROSITE-ProRule" id="PRU00339"/>
    </source>
</evidence>
<feature type="transmembrane region" description="Helical" evidence="10">
    <location>
        <begin position="425"/>
        <end position="442"/>
    </location>
</feature>
<evidence type="ECO:0000256" key="2">
    <source>
        <dbReference type="ARBA" id="ARBA00012438"/>
    </source>
</evidence>
<dbReference type="Pfam" id="PF02518">
    <property type="entry name" value="HATPase_c"/>
    <property type="match status" value="1"/>
</dbReference>
<dbReference type="InterPro" id="IPR005467">
    <property type="entry name" value="His_kinase_dom"/>
</dbReference>
<evidence type="ECO:0000256" key="7">
    <source>
        <dbReference type="ARBA" id="ARBA00022840"/>
    </source>
</evidence>
<evidence type="ECO:0000256" key="10">
    <source>
        <dbReference type="SAM" id="Phobius"/>
    </source>
</evidence>
<proteinExistence type="predicted"/>
<sequence length="685" mass="78676">MTQIPGIKFTHIDKKLAQSVYLCSMYEKFNAYVTMHGGSFTNKLGLIAIFGWLCAGMSADVHKIDSLLWLFEEQHSVVTQIDAVNQLVAYLYEEKALETSYRFTKQTPVDSLKRTVYGGVAFYYYDRAEYQRCIRYANLALEPVNNLKDTAVLVAVLDIMAVSYIRTGLYDKAHQTLEQSLMLAERQNDDAGQGIVYSNMGALYTHMKKDSLSIVMYLKAINIARGIHDKSALAIRLSKLGEIYVRLGKPEDALPLFKEALELDTRIGNKDKIAIRQSNLASAYAEMNRYDEAEKLYLEAIETFRSLDKKSSLAISYLQMGQLQHKKEQLQQAEKYYKEAEDIAKETGMIATELATSEGLYRIYKQTNPGLAFNYIERKNLLSDSIYRLESEKQVNDFMVRYEMAEKEHQIVIHKAELRRKNQQQWVLLVVIALCLLILFIVDRYRRLVRRRNRELYEMNRTKDRLFSIISHDLKSPVMAQKRAVDGLLHKLDELSTDELKTNLYDFQHATEAELDLLQNLLSWARMQTGQMKPAPIVFDMNETVAEVARIYRMPAQHKQINLRLQTAEKCEAFADRNMIQAVLRNMLHNAIKFSHPDSEIIITTKCLEESVRVSVKDSGVGMKPEQIDAILKNRTFRSTAGTNDEKGSGLGLLICKEMLERNGSELIIRSEHGEGTEVEFELHK</sequence>
<evidence type="ECO:0000256" key="6">
    <source>
        <dbReference type="ARBA" id="ARBA00022777"/>
    </source>
</evidence>
<dbReference type="CDD" id="cd00082">
    <property type="entry name" value="HisKA"/>
    <property type="match status" value="1"/>
</dbReference>
<evidence type="ECO:0000256" key="5">
    <source>
        <dbReference type="ARBA" id="ARBA00022741"/>
    </source>
</evidence>
<evidence type="ECO:0000313" key="13">
    <source>
        <dbReference type="Proteomes" id="UP000278609"/>
    </source>
</evidence>
<dbReference type="GO" id="GO:0005524">
    <property type="term" value="F:ATP binding"/>
    <property type="evidence" value="ECO:0007669"/>
    <property type="project" value="UniProtKB-KW"/>
</dbReference>
<evidence type="ECO:0000256" key="1">
    <source>
        <dbReference type="ARBA" id="ARBA00000085"/>
    </source>
</evidence>
<dbReference type="SUPFAM" id="SSF55874">
    <property type="entry name" value="ATPase domain of HSP90 chaperone/DNA topoisomerase II/histidine kinase"/>
    <property type="match status" value="1"/>
</dbReference>
<keyword evidence="4" id="KW-0808">Transferase</keyword>
<dbReference type="EC" id="2.7.13.3" evidence="2"/>
<keyword evidence="10" id="KW-1133">Transmembrane helix</keyword>
<feature type="domain" description="Histidine kinase" evidence="11">
    <location>
        <begin position="469"/>
        <end position="685"/>
    </location>
</feature>
<dbReference type="PANTHER" id="PTHR42878:SF7">
    <property type="entry name" value="SENSOR HISTIDINE KINASE GLRK"/>
    <property type="match status" value="1"/>
</dbReference>
<dbReference type="PROSITE" id="PS50109">
    <property type="entry name" value="HIS_KIN"/>
    <property type="match status" value="1"/>
</dbReference>
<evidence type="ECO:0000313" key="12">
    <source>
        <dbReference type="EMBL" id="RRD62620.1"/>
    </source>
</evidence>
<dbReference type="GO" id="GO:0007234">
    <property type="term" value="P:osmosensory signaling via phosphorelay pathway"/>
    <property type="evidence" value="ECO:0007669"/>
    <property type="project" value="TreeGrafter"/>
</dbReference>
<feature type="repeat" description="TPR" evidence="9">
    <location>
        <begin position="234"/>
        <end position="267"/>
    </location>
</feature>
<keyword evidence="10" id="KW-0472">Membrane</keyword>
<keyword evidence="6 12" id="KW-0418">Kinase</keyword>
<dbReference type="InterPro" id="IPR036890">
    <property type="entry name" value="HATPase_C_sf"/>
</dbReference>
<keyword evidence="9" id="KW-0802">TPR repeat</keyword>
<comment type="catalytic activity">
    <reaction evidence="1">
        <text>ATP + protein L-histidine = ADP + protein N-phospho-L-histidine.</text>
        <dbReference type="EC" id="2.7.13.3"/>
    </reaction>
</comment>
<dbReference type="SMART" id="SM00387">
    <property type="entry name" value="HATPase_c"/>
    <property type="match status" value="1"/>
</dbReference>
<dbReference type="Pfam" id="PF13424">
    <property type="entry name" value="TPR_12"/>
    <property type="match status" value="2"/>
</dbReference>
<gene>
    <name evidence="12" type="ORF">EII40_02810</name>
</gene>
<dbReference type="InterPro" id="IPR019734">
    <property type="entry name" value="TPR_rpt"/>
</dbReference>
<dbReference type="Gene3D" id="3.30.565.10">
    <property type="entry name" value="Histidine kinase-like ATPase, C-terminal domain"/>
    <property type="match status" value="1"/>
</dbReference>
<dbReference type="PROSITE" id="PS50005">
    <property type="entry name" value="TPR"/>
    <property type="match status" value="2"/>
</dbReference>
<dbReference type="SMART" id="SM00028">
    <property type="entry name" value="TPR"/>
    <property type="match status" value="5"/>
</dbReference>
<evidence type="ECO:0000256" key="4">
    <source>
        <dbReference type="ARBA" id="ARBA00022679"/>
    </source>
</evidence>